<sequence length="125" mass="14684">MEERKILSYTLGKEAGEKSIIRIYSDGQQIQYFGFTNDGEAYEKTFAIPLDGLKRFRRSLQPWLVRNGEVDLENPNNYHWTLKLDLDGVRSTTMGEIVTEDDFQKLKENLLFLLVELEKEYVERS</sequence>
<evidence type="ECO:0000313" key="1">
    <source>
        <dbReference type="EMBL" id="OLU45289.1"/>
    </source>
</evidence>
<dbReference type="EMBL" id="MPKA01000087">
    <property type="protein sequence ID" value="OLU45289.1"/>
    <property type="molecule type" value="Genomic_DNA"/>
</dbReference>
<reference evidence="1 2" key="1">
    <citation type="submission" date="2016-11" db="EMBL/GenBank/DDBJ databases">
        <title>Description of two novel members of the family Erysipelotrichaceae: Ileibacterium lipovorans gen. nov., sp. nov. and Dubosiella newyorkensis, gen. nov., sp. nov.</title>
        <authorList>
            <person name="Cox L.M."/>
            <person name="Sohn J."/>
            <person name="Tyrrell K.L."/>
            <person name="Citron D.M."/>
            <person name="Lawson P.A."/>
            <person name="Patel N.B."/>
            <person name="Iizumi T."/>
            <person name="Perez-Perez G.I."/>
            <person name="Goldstein E.J."/>
            <person name="Blaser M.J."/>
        </authorList>
    </citation>
    <scope>NUCLEOTIDE SEQUENCE [LARGE SCALE GENOMIC DNA]</scope>
    <source>
        <strain evidence="1 2">NYU-BL-A4</strain>
    </source>
</reference>
<dbReference type="AlphaFoldDB" id="A0A1U7NL11"/>
<name>A0A1U7NL11_9FIRM</name>
<dbReference type="OrthoDB" id="9773673at2"/>
<dbReference type="STRING" id="1862672.BO225_09115"/>
<keyword evidence="2" id="KW-1185">Reference proteome</keyword>
<proteinExistence type="predicted"/>
<organism evidence="1 2">
    <name type="scientific">Dubosiella newyorkensis</name>
    <dbReference type="NCBI Taxonomy" id="1862672"/>
    <lineage>
        <taxon>Bacteria</taxon>
        <taxon>Bacillati</taxon>
        <taxon>Bacillota</taxon>
        <taxon>Erysipelotrichia</taxon>
        <taxon>Erysipelotrichales</taxon>
        <taxon>Erysipelotrichaceae</taxon>
        <taxon>Dubosiella</taxon>
    </lineage>
</organism>
<accession>A0A1U7NL11</accession>
<dbReference type="GeneID" id="78276098"/>
<comment type="caution">
    <text evidence="1">The sequence shown here is derived from an EMBL/GenBank/DDBJ whole genome shotgun (WGS) entry which is preliminary data.</text>
</comment>
<dbReference type="Proteomes" id="UP000186705">
    <property type="component" value="Unassembled WGS sequence"/>
</dbReference>
<evidence type="ECO:0000313" key="2">
    <source>
        <dbReference type="Proteomes" id="UP000186705"/>
    </source>
</evidence>
<gene>
    <name evidence="1" type="ORF">BO225_09115</name>
</gene>
<protein>
    <submittedName>
        <fullName evidence="1">Uncharacterized protein</fullName>
    </submittedName>
</protein>
<dbReference type="RefSeq" id="WP_076341945.1">
    <property type="nucleotide sequence ID" value="NZ_CAJTMI010000005.1"/>
</dbReference>